<name>A0ABP8FL63_9ACTN</name>
<gene>
    <name evidence="2" type="ORF">GCM10023086_24590</name>
</gene>
<comment type="caution">
    <text evidence="2">The sequence shown here is derived from an EMBL/GenBank/DDBJ whole genome shotgun (WGS) entry which is preliminary data.</text>
</comment>
<feature type="region of interest" description="Disordered" evidence="1">
    <location>
        <begin position="1"/>
        <end position="25"/>
    </location>
</feature>
<sequence length="120" mass="13314">MFRDPRSAIRGRGRHRPARAPVRAKARHTRCVVVVRLRGPHRHTVLGPGRKQLISLGAVLPAVYQNAPGGFDKLQRFEQGFVDALLARTGMEKSKAAPYRANHEAFLKAARSRAARSAKD</sequence>
<feature type="compositionally biased region" description="Basic residues" evidence="1">
    <location>
        <begin position="9"/>
        <end position="25"/>
    </location>
</feature>
<dbReference type="Proteomes" id="UP001501115">
    <property type="component" value="Unassembled WGS sequence"/>
</dbReference>
<evidence type="ECO:0000313" key="3">
    <source>
        <dbReference type="Proteomes" id="UP001501115"/>
    </source>
</evidence>
<organism evidence="2 3">
    <name type="scientific">Streptomyces venetus</name>
    <dbReference type="NCBI Taxonomy" id="1701086"/>
    <lineage>
        <taxon>Bacteria</taxon>
        <taxon>Bacillati</taxon>
        <taxon>Actinomycetota</taxon>
        <taxon>Actinomycetes</taxon>
        <taxon>Kitasatosporales</taxon>
        <taxon>Streptomycetaceae</taxon>
        <taxon>Streptomyces</taxon>
    </lineage>
</organism>
<dbReference type="EMBL" id="BAABET010000003">
    <property type="protein sequence ID" value="GAA4306377.1"/>
    <property type="molecule type" value="Genomic_DNA"/>
</dbReference>
<reference evidence="3" key="1">
    <citation type="journal article" date="2019" name="Int. J. Syst. Evol. Microbiol.">
        <title>The Global Catalogue of Microorganisms (GCM) 10K type strain sequencing project: providing services to taxonomists for standard genome sequencing and annotation.</title>
        <authorList>
            <consortium name="The Broad Institute Genomics Platform"/>
            <consortium name="The Broad Institute Genome Sequencing Center for Infectious Disease"/>
            <person name="Wu L."/>
            <person name="Ma J."/>
        </authorList>
    </citation>
    <scope>NUCLEOTIDE SEQUENCE [LARGE SCALE GENOMIC DNA]</scope>
    <source>
        <strain evidence="3">JCM 31290</strain>
    </source>
</reference>
<evidence type="ECO:0000313" key="2">
    <source>
        <dbReference type="EMBL" id="GAA4306377.1"/>
    </source>
</evidence>
<protein>
    <submittedName>
        <fullName evidence="2">Uncharacterized protein</fullName>
    </submittedName>
</protein>
<evidence type="ECO:0000256" key="1">
    <source>
        <dbReference type="SAM" id="MobiDB-lite"/>
    </source>
</evidence>
<proteinExistence type="predicted"/>
<accession>A0ABP8FL63</accession>
<keyword evidence="3" id="KW-1185">Reference proteome</keyword>